<keyword evidence="2 6" id="KW-0328">Glycosyltransferase</keyword>
<accession>A0ABW5P720</accession>
<keyword evidence="7" id="KW-1185">Reference proteome</keyword>
<dbReference type="EC" id="2.4.-.-" evidence="6"/>
<dbReference type="SUPFAM" id="SSF53756">
    <property type="entry name" value="UDP-Glycosyltransferase/glycogen phosphorylase"/>
    <property type="match status" value="1"/>
</dbReference>
<feature type="domain" description="Glycosyltransferase subfamily 4-like N-terminal" evidence="5">
    <location>
        <begin position="12"/>
        <end position="180"/>
    </location>
</feature>
<evidence type="ECO:0000259" key="5">
    <source>
        <dbReference type="Pfam" id="PF13439"/>
    </source>
</evidence>
<dbReference type="PANTHER" id="PTHR12526">
    <property type="entry name" value="GLYCOSYLTRANSFERASE"/>
    <property type="match status" value="1"/>
</dbReference>
<dbReference type="InterPro" id="IPR001296">
    <property type="entry name" value="Glyco_trans_1"/>
</dbReference>
<evidence type="ECO:0000313" key="6">
    <source>
        <dbReference type="EMBL" id="MFD2611096.1"/>
    </source>
</evidence>
<dbReference type="Pfam" id="PF13439">
    <property type="entry name" value="Glyco_transf_4"/>
    <property type="match status" value="1"/>
</dbReference>
<keyword evidence="3 6" id="KW-0808">Transferase</keyword>
<protein>
    <submittedName>
        <fullName evidence="6">Glycosyltransferase</fullName>
        <ecNumber evidence="6">2.4.-.-</ecNumber>
    </submittedName>
</protein>
<evidence type="ECO:0000256" key="3">
    <source>
        <dbReference type="ARBA" id="ARBA00022679"/>
    </source>
</evidence>
<dbReference type="Proteomes" id="UP001597541">
    <property type="component" value="Unassembled WGS sequence"/>
</dbReference>
<evidence type="ECO:0000259" key="4">
    <source>
        <dbReference type="Pfam" id="PF00534"/>
    </source>
</evidence>
<evidence type="ECO:0000313" key="7">
    <source>
        <dbReference type="Proteomes" id="UP001597541"/>
    </source>
</evidence>
<evidence type="ECO:0000256" key="2">
    <source>
        <dbReference type="ARBA" id="ARBA00022676"/>
    </source>
</evidence>
<dbReference type="GO" id="GO:0016757">
    <property type="term" value="F:glycosyltransferase activity"/>
    <property type="evidence" value="ECO:0007669"/>
    <property type="project" value="UniProtKB-KW"/>
</dbReference>
<feature type="domain" description="Glycosyl transferase family 1" evidence="4">
    <location>
        <begin position="195"/>
        <end position="352"/>
    </location>
</feature>
<dbReference type="PANTHER" id="PTHR12526:SF640">
    <property type="entry name" value="COLANIC ACID BIOSYNTHESIS GLYCOSYLTRANSFERASE WCAL-RELATED"/>
    <property type="match status" value="1"/>
</dbReference>
<dbReference type="RefSeq" id="WP_377599412.1">
    <property type="nucleotide sequence ID" value="NZ_JBHUME010000002.1"/>
</dbReference>
<dbReference type="Gene3D" id="3.40.50.2000">
    <property type="entry name" value="Glycogen Phosphorylase B"/>
    <property type="match status" value="2"/>
</dbReference>
<sequence length="389" mass="44051">MKIVMVSECLGGGVLTYVQTQANFMAQEGHDIVLIYSRREQTPPPDTLRAMFDSHVRMIEVEFKRSSVWSFVRYSRELRRLVDKEQPDVVHYHSSFAGLFGRMAVNTKGISSYYTPHGYAFLQIVKSKLARKIYFLMERAAVLMDRSTVIIPISASEEAAALDVSLKAAIVKVDTGIDIELLEAKRAGIDSQVRAASRKQIVSCGRLSQQKNPLLFVEVAKECVKRGVDADFLWIGGGELEGEVRAKMAEYGLEDRIRITGWVKHDEAIREMDLHTDIYLQTSLWEGLPITVLEAMYLETCVIVNKAPGNVDPIEHGRNGFIVSDAAEFADVIEFVLNEPARREAIKCYARQHIEENFNMKHNTRKMLQKYTDDLRQSASEKLALSVTR</sequence>
<comment type="similarity">
    <text evidence="1">Belongs to the glycosyltransferase group 1 family. Glycosyltransferase 4 subfamily.</text>
</comment>
<gene>
    <name evidence="6" type="ORF">ACFSUF_01505</name>
</gene>
<dbReference type="InterPro" id="IPR028098">
    <property type="entry name" value="Glyco_trans_4-like_N"/>
</dbReference>
<proteinExistence type="inferred from homology"/>
<dbReference type="Pfam" id="PF00534">
    <property type="entry name" value="Glycos_transf_1"/>
    <property type="match status" value="1"/>
</dbReference>
<evidence type="ECO:0000256" key="1">
    <source>
        <dbReference type="ARBA" id="ARBA00009481"/>
    </source>
</evidence>
<comment type="caution">
    <text evidence="6">The sequence shown here is derived from an EMBL/GenBank/DDBJ whole genome shotgun (WGS) entry which is preliminary data.</text>
</comment>
<reference evidence="7" key="1">
    <citation type="journal article" date="2019" name="Int. J. Syst. Evol. Microbiol.">
        <title>The Global Catalogue of Microorganisms (GCM) 10K type strain sequencing project: providing services to taxonomists for standard genome sequencing and annotation.</title>
        <authorList>
            <consortium name="The Broad Institute Genomics Platform"/>
            <consortium name="The Broad Institute Genome Sequencing Center for Infectious Disease"/>
            <person name="Wu L."/>
            <person name="Ma J."/>
        </authorList>
    </citation>
    <scope>NUCLEOTIDE SEQUENCE [LARGE SCALE GENOMIC DNA]</scope>
    <source>
        <strain evidence="7">KCTC 3950</strain>
    </source>
</reference>
<dbReference type="EMBL" id="JBHUME010000002">
    <property type="protein sequence ID" value="MFD2611096.1"/>
    <property type="molecule type" value="Genomic_DNA"/>
</dbReference>
<organism evidence="6 7">
    <name type="scientific">Paenibacillus gansuensis</name>
    <dbReference type="NCBI Taxonomy" id="306542"/>
    <lineage>
        <taxon>Bacteria</taxon>
        <taxon>Bacillati</taxon>
        <taxon>Bacillota</taxon>
        <taxon>Bacilli</taxon>
        <taxon>Bacillales</taxon>
        <taxon>Paenibacillaceae</taxon>
        <taxon>Paenibacillus</taxon>
    </lineage>
</organism>
<name>A0ABW5P720_9BACL</name>